<keyword evidence="3" id="KW-1185">Reference proteome</keyword>
<name>A0ABT6WRB5_9ACTN</name>
<gene>
    <name evidence="2" type="ORF">QLQ12_27045</name>
</gene>
<evidence type="ECO:0000313" key="2">
    <source>
        <dbReference type="EMBL" id="MDI6102280.1"/>
    </source>
</evidence>
<dbReference type="PANTHER" id="PTHR42886:SF29">
    <property type="entry name" value="PUMMELIG, ISOFORM A"/>
    <property type="match status" value="1"/>
</dbReference>
<dbReference type="GO" id="GO:0016787">
    <property type="term" value="F:hydrolase activity"/>
    <property type="evidence" value="ECO:0007669"/>
    <property type="project" value="UniProtKB-KW"/>
</dbReference>
<dbReference type="RefSeq" id="WP_282763304.1">
    <property type="nucleotide sequence ID" value="NZ_JASCTH010000019.1"/>
</dbReference>
<feature type="domain" description="Serine aminopeptidase S33" evidence="1">
    <location>
        <begin position="24"/>
        <end position="150"/>
    </location>
</feature>
<reference evidence="2 3" key="1">
    <citation type="submission" date="2023-05" db="EMBL/GenBank/DDBJ databases">
        <title>Actinoplanes sp. NEAU-A12 genome sequencing.</title>
        <authorList>
            <person name="Wang Z.-S."/>
        </authorList>
    </citation>
    <scope>NUCLEOTIDE SEQUENCE [LARGE SCALE GENOMIC DNA]</scope>
    <source>
        <strain evidence="2 3">NEAU-A12</strain>
    </source>
</reference>
<protein>
    <submittedName>
        <fullName evidence="2">Alpha/beta fold hydrolase</fullName>
    </submittedName>
</protein>
<dbReference type="PANTHER" id="PTHR42886">
    <property type="entry name" value="RE40534P-RELATED"/>
    <property type="match status" value="1"/>
</dbReference>
<accession>A0ABT6WRB5</accession>
<keyword evidence="2" id="KW-0378">Hydrolase</keyword>
<dbReference type="Proteomes" id="UP001241758">
    <property type="component" value="Unassembled WGS sequence"/>
</dbReference>
<dbReference type="SUPFAM" id="SSF53474">
    <property type="entry name" value="alpha/beta-Hydrolases"/>
    <property type="match status" value="1"/>
</dbReference>
<dbReference type="InterPro" id="IPR029058">
    <property type="entry name" value="AB_hydrolase_fold"/>
</dbReference>
<dbReference type="InterPro" id="IPR022742">
    <property type="entry name" value="Hydrolase_4"/>
</dbReference>
<proteinExistence type="predicted"/>
<dbReference type="EMBL" id="JASCTH010000019">
    <property type="protein sequence ID" value="MDI6102280.1"/>
    <property type="molecule type" value="Genomic_DNA"/>
</dbReference>
<organism evidence="2 3">
    <name type="scientific">Actinoplanes sandaracinus</name>
    <dbReference type="NCBI Taxonomy" id="3045177"/>
    <lineage>
        <taxon>Bacteria</taxon>
        <taxon>Bacillati</taxon>
        <taxon>Actinomycetota</taxon>
        <taxon>Actinomycetes</taxon>
        <taxon>Micromonosporales</taxon>
        <taxon>Micromonosporaceae</taxon>
        <taxon>Actinoplanes</taxon>
    </lineage>
</organism>
<comment type="caution">
    <text evidence="2">The sequence shown here is derived from an EMBL/GenBank/DDBJ whole genome shotgun (WGS) entry which is preliminary data.</text>
</comment>
<dbReference type="Pfam" id="PF12146">
    <property type="entry name" value="Hydrolase_4"/>
    <property type="match status" value="1"/>
</dbReference>
<evidence type="ECO:0000313" key="3">
    <source>
        <dbReference type="Proteomes" id="UP001241758"/>
    </source>
</evidence>
<evidence type="ECO:0000259" key="1">
    <source>
        <dbReference type="Pfam" id="PF12146"/>
    </source>
</evidence>
<sequence>MRRQELIVRWEGPELALVIDSPEQARGDVLLCHGLAGDRSGPGGVFTDLANELTAQGWRVARWDLPGWGDSGGTPETLGFDDLVQSMEEVVRVVAESSPPGRPLCLAGHSVGALVALAAAERVQPRSLVLVSTDLTPGSRIVRPPGGAIRGGAFRLGPAFWQQRRRLDPHAVLSRLRCPVTIIAGAQDKRVTDALALAPPASRLVTVADADHLFVTVRERQCLALELCAALDEVKEHR</sequence>
<dbReference type="Gene3D" id="3.40.50.1820">
    <property type="entry name" value="alpha/beta hydrolase"/>
    <property type="match status" value="1"/>
</dbReference>